<dbReference type="Proteomes" id="UP000414233">
    <property type="component" value="Unassembled WGS sequence"/>
</dbReference>
<feature type="transmembrane region" description="Helical" evidence="7">
    <location>
        <begin position="398"/>
        <end position="417"/>
    </location>
</feature>
<dbReference type="SUPFAM" id="SSF161070">
    <property type="entry name" value="SNF-like"/>
    <property type="match status" value="1"/>
</dbReference>
<evidence type="ECO:0000256" key="1">
    <source>
        <dbReference type="ARBA" id="ARBA00004141"/>
    </source>
</evidence>
<dbReference type="GO" id="GO:0015293">
    <property type="term" value="F:symporter activity"/>
    <property type="evidence" value="ECO:0007669"/>
    <property type="project" value="UniProtKB-KW"/>
</dbReference>
<dbReference type="PANTHER" id="PTHR42948:SF1">
    <property type="entry name" value="TRANSPORTER"/>
    <property type="match status" value="1"/>
</dbReference>
<evidence type="ECO:0000313" key="8">
    <source>
        <dbReference type="EMBL" id="VVD72919.1"/>
    </source>
</evidence>
<feature type="transmembrane region" description="Helical" evidence="7">
    <location>
        <begin position="312"/>
        <end position="345"/>
    </location>
</feature>
<dbReference type="InterPro" id="IPR037272">
    <property type="entry name" value="SNS_sf"/>
</dbReference>
<dbReference type="RefSeq" id="WP_150695613.1">
    <property type="nucleotide sequence ID" value="NZ_CABPRZ010000002.1"/>
</dbReference>
<evidence type="ECO:0000256" key="2">
    <source>
        <dbReference type="ARBA" id="ARBA00022448"/>
    </source>
</evidence>
<evidence type="ECO:0000256" key="5">
    <source>
        <dbReference type="ARBA" id="ARBA00023136"/>
    </source>
</evidence>
<dbReference type="NCBIfam" id="NF037979">
    <property type="entry name" value="Na_transp"/>
    <property type="match status" value="1"/>
</dbReference>
<evidence type="ECO:0000313" key="9">
    <source>
        <dbReference type="Proteomes" id="UP000414233"/>
    </source>
</evidence>
<feature type="transmembrane region" description="Helical" evidence="7">
    <location>
        <begin position="56"/>
        <end position="76"/>
    </location>
</feature>
<feature type="transmembrane region" description="Helical" evidence="7">
    <location>
        <begin position="357"/>
        <end position="378"/>
    </location>
</feature>
<dbReference type="InterPro" id="IPR047218">
    <property type="entry name" value="YocR/YhdH-like"/>
</dbReference>
<comment type="similarity">
    <text evidence="6">Belongs to the sodium:neurotransmitter symporter (SNF) (TC 2.A.22) family.</text>
</comment>
<dbReference type="OrthoDB" id="9762833at2"/>
<sequence length="456" mass="48224">MSDISLASSHASRNAAEPARAGWGSRAGFVLAAAGSAVGLGAVWKFPYVVGKHGGGAFLLVYLASVFTLGLALLLAEMTIGRLTGRSATTAFRMLGGRAWAWAGRISALNAFLILAFYCVVGGWTIAYLLRSITGEALVADTARLHSQFNTFIADPWEALAFAGLFLVATAVVVIGGVQKGIERAGKILMPALFVLMLMVIARSLTLPGAMDGVAYFLMPDFAQLSGESLLQALGLAFFSLSLGAGIIIAYGSYLPKDAPLVSSCVWVGSMATLACLLAGLMVLPAVFAFGLPPDAGPGLTFIAMPAIFAQMPFGHAVAIAFFLLLLFAALTSSVSLLEPVVAFLIDEYAWPRRRAVVVVAIATFVAGIPAALSFGAWKDVEVFGRSLFDIMDYTAMNIGMPLGGLFVAALVSWRIWPQARTVLGGMRARWLVPTWRGMCLVLTPIAVLAIWYQNL</sequence>
<dbReference type="InterPro" id="IPR000175">
    <property type="entry name" value="Na/ntran_symport"/>
</dbReference>
<reference evidence="8 9" key="1">
    <citation type="submission" date="2019-08" db="EMBL/GenBank/DDBJ databases">
        <authorList>
            <person name="Peeters C."/>
        </authorList>
    </citation>
    <scope>NUCLEOTIDE SEQUENCE [LARGE SCALE GENOMIC DNA]</scope>
    <source>
        <strain evidence="8 9">LMG 30175</strain>
    </source>
</reference>
<dbReference type="PANTHER" id="PTHR42948">
    <property type="entry name" value="TRANSPORTER"/>
    <property type="match status" value="1"/>
</dbReference>
<keyword evidence="2 6" id="KW-0813">Transport</keyword>
<evidence type="ECO:0000256" key="6">
    <source>
        <dbReference type="RuleBase" id="RU003732"/>
    </source>
</evidence>
<evidence type="ECO:0000256" key="3">
    <source>
        <dbReference type="ARBA" id="ARBA00022692"/>
    </source>
</evidence>
<dbReference type="Pfam" id="PF00209">
    <property type="entry name" value="SNF"/>
    <property type="match status" value="2"/>
</dbReference>
<keyword evidence="3 6" id="KW-0812">Transmembrane</keyword>
<keyword evidence="9" id="KW-1185">Reference proteome</keyword>
<feature type="transmembrane region" description="Helical" evidence="7">
    <location>
        <begin position="190"/>
        <end position="210"/>
    </location>
</feature>
<gene>
    <name evidence="8" type="ORF">PTE30175_00663</name>
</gene>
<evidence type="ECO:0000256" key="7">
    <source>
        <dbReference type="SAM" id="Phobius"/>
    </source>
</evidence>
<feature type="transmembrane region" description="Helical" evidence="7">
    <location>
        <begin position="230"/>
        <end position="254"/>
    </location>
</feature>
<organism evidence="8 9">
    <name type="scientific">Pandoraea terrae</name>
    <dbReference type="NCBI Taxonomy" id="1537710"/>
    <lineage>
        <taxon>Bacteria</taxon>
        <taxon>Pseudomonadati</taxon>
        <taxon>Pseudomonadota</taxon>
        <taxon>Betaproteobacteria</taxon>
        <taxon>Burkholderiales</taxon>
        <taxon>Burkholderiaceae</taxon>
        <taxon>Pandoraea</taxon>
    </lineage>
</organism>
<keyword evidence="4 7" id="KW-1133">Transmembrane helix</keyword>
<accession>A0A5E4SFY0</accession>
<proteinExistence type="inferred from homology"/>
<evidence type="ECO:0000256" key="4">
    <source>
        <dbReference type="ARBA" id="ARBA00022989"/>
    </source>
</evidence>
<dbReference type="CDD" id="cd10336">
    <property type="entry name" value="SLC6sbd_Tyt1-Like"/>
    <property type="match status" value="1"/>
</dbReference>
<keyword evidence="6" id="KW-0769">Symport</keyword>
<dbReference type="PROSITE" id="PS50267">
    <property type="entry name" value="NA_NEUROTRAN_SYMP_3"/>
    <property type="match status" value="1"/>
</dbReference>
<dbReference type="PRINTS" id="PR00176">
    <property type="entry name" value="NANEUSMPORT"/>
</dbReference>
<feature type="transmembrane region" description="Helical" evidence="7">
    <location>
        <begin position="108"/>
        <end position="130"/>
    </location>
</feature>
<feature type="transmembrane region" description="Helical" evidence="7">
    <location>
        <begin position="159"/>
        <end position="178"/>
    </location>
</feature>
<dbReference type="PROSITE" id="PS00610">
    <property type="entry name" value="NA_NEUROTRAN_SYMP_1"/>
    <property type="match status" value="1"/>
</dbReference>
<protein>
    <recommendedName>
        <fullName evidence="6">Transporter</fullName>
    </recommendedName>
</protein>
<comment type="subcellular location">
    <subcellularLocation>
        <location evidence="1">Membrane</location>
        <topology evidence="1">Multi-pass membrane protein</topology>
    </subcellularLocation>
</comment>
<keyword evidence="5 7" id="KW-0472">Membrane</keyword>
<feature type="transmembrane region" description="Helical" evidence="7">
    <location>
        <begin position="429"/>
        <end position="453"/>
    </location>
</feature>
<dbReference type="AlphaFoldDB" id="A0A5E4SFY0"/>
<name>A0A5E4SFY0_9BURK</name>
<dbReference type="GO" id="GO:0016020">
    <property type="term" value="C:membrane"/>
    <property type="evidence" value="ECO:0007669"/>
    <property type="project" value="UniProtKB-SubCell"/>
</dbReference>
<dbReference type="EMBL" id="CABPRZ010000002">
    <property type="protein sequence ID" value="VVD72919.1"/>
    <property type="molecule type" value="Genomic_DNA"/>
</dbReference>
<feature type="transmembrane region" description="Helical" evidence="7">
    <location>
        <begin position="266"/>
        <end position="292"/>
    </location>
</feature>
<feature type="transmembrane region" description="Helical" evidence="7">
    <location>
        <begin position="21"/>
        <end position="44"/>
    </location>
</feature>